<dbReference type="Proteomes" id="UP000775213">
    <property type="component" value="Unassembled WGS sequence"/>
</dbReference>
<keyword evidence="2" id="KW-1185">Reference proteome</keyword>
<comment type="caution">
    <text evidence="1">The sequence shown here is derived from an EMBL/GenBank/DDBJ whole genome shotgun (WGS) entry which is preliminary data.</text>
</comment>
<sequence length="69" mass="7433">MGNFENAVDLAIQAGNVDLACTCADAVQFQTGNHSQGQNGIPTIGNQMDTLEADEAYENNYGLKLLDLW</sequence>
<dbReference type="AlphaFoldDB" id="A0AAV7FQ95"/>
<evidence type="ECO:0000313" key="2">
    <source>
        <dbReference type="Proteomes" id="UP000775213"/>
    </source>
</evidence>
<organism evidence="1 2">
    <name type="scientific">Dendrobium chrysotoxum</name>
    <name type="common">Orchid</name>
    <dbReference type="NCBI Taxonomy" id="161865"/>
    <lineage>
        <taxon>Eukaryota</taxon>
        <taxon>Viridiplantae</taxon>
        <taxon>Streptophyta</taxon>
        <taxon>Embryophyta</taxon>
        <taxon>Tracheophyta</taxon>
        <taxon>Spermatophyta</taxon>
        <taxon>Magnoliopsida</taxon>
        <taxon>Liliopsida</taxon>
        <taxon>Asparagales</taxon>
        <taxon>Orchidaceae</taxon>
        <taxon>Epidendroideae</taxon>
        <taxon>Malaxideae</taxon>
        <taxon>Dendrobiinae</taxon>
        <taxon>Dendrobium</taxon>
    </lineage>
</organism>
<dbReference type="EMBL" id="JAGFBR010000364">
    <property type="protein sequence ID" value="KAH0445461.1"/>
    <property type="molecule type" value="Genomic_DNA"/>
</dbReference>
<accession>A0AAV7FQ95</accession>
<name>A0AAV7FQ95_DENCH</name>
<gene>
    <name evidence="1" type="ORF">IEQ34_025456</name>
</gene>
<reference evidence="1 2" key="1">
    <citation type="journal article" date="2021" name="Hortic Res">
        <title>Chromosome-scale assembly of the Dendrobium chrysotoxum genome enhances the understanding of orchid evolution.</title>
        <authorList>
            <person name="Zhang Y."/>
            <person name="Zhang G.Q."/>
            <person name="Zhang D."/>
            <person name="Liu X.D."/>
            <person name="Xu X.Y."/>
            <person name="Sun W.H."/>
            <person name="Yu X."/>
            <person name="Zhu X."/>
            <person name="Wang Z.W."/>
            <person name="Zhao X."/>
            <person name="Zhong W.Y."/>
            <person name="Chen H."/>
            <person name="Yin W.L."/>
            <person name="Huang T."/>
            <person name="Niu S.C."/>
            <person name="Liu Z.J."/>
        </authorList>
    </citation>
    <scope>NUCLEOTIDE SEQUENCE [LARGE SCALE GENOMIC DNA]</scope>
    <source>
        <strain evidence="1">Lindl</strain>
    </source>
</reference>
<protein>
    <submittedName>
        <fullName evidence="1">Uncharacterized protein</fullName>
    </submittedName>
</protein>
<proteinExistence type="predicted"/>
<evidence type="ECO:0000313" key="1">
    <source>
        <dbReference type="EMBL" id="KAH0445461.1"/>
    </source>
</evidence>